<comment type="caution">
    <text evidence="1">The sequence shown here is derived from an EMBL/GenBank/DDBJ whole genome shotgun (WGS) entry which is preliminary data.</text>
</comment>
<dbReference type="Gene3D" id="3.40.50.720">
    <property type="entry name" value="NAD(P)-binding Rossmann-like Domain"/>
    <property type="match status" value="1"/>
</dbReference>
<evidence type="ECO:0008006" key="3">
    <source>
        <dbReference type="Google" id="ProtNLM"/>
    </source>
</evidence>
<dbReference type="Proteomes" id="UP000326912">
    <property type="component" value="Unassembled WGS sequence"/>
</dbReference>
<evidence type="ECO:0000313" key="2">
    <source>
        <dbReference type="Proteomes" id="UP000326912"/>
    </source>
</evidence>
<dbReference type="AlphaFoldDB" id="A0A5J4L3Z6"/>
<dbReference type="EMBL" id="BKZW01000006">
    <property type="protein sequence ID" value="GER92186.1"/>
    <property type="molecule type" value="Genomic_DNA"/>
</dbReference>
<sequence length="81" mass="9147">MNTLVMVDPRQVADGDHHVFVCGNDTQAKAQVNELLTSFGWKNILDMGDITAARGTEMLLPVWLRLWGTLQTPMFNFKIVQ</sequence>
<evidence type="ECO:0000313" key="1">
    <source>
        <dbReference type="EMBL" id="GER92186.1"/>
    </source>
</evidence>
<name>A0A5J4L3Z6_9CHLR</name>
<protein>
    <recommendedName>
        <fullName evidence="3">NADP oxidoreductase</fullName>
    </recommendedName>
</protein>
<keyword evidence="2" id="KW-1185">Reference proteome</keyword>
<gene>
    <name evidence="1" type="ORF">KDW_63480</name>
</gene>
<accession>A0A5J4L3Z6</accession>
<proteinExistence type="predicted"/>
<reference evidence="1 2" key="1">
    <citation type="submission" date="2019-10" db="EMBL/GenBank/DDBJ databases">
        <title>Dictyobacter vulcani sp. nov., within the class Ktedonobacteria, isolated from soil of volcanic Mt. Zao.</title>
        <authorList>
            <person name="Zheng Y."/>
            <person name="Wang C.M."/>
            <person name="Sakai Y."/>
            <person name="Abe K."/>
            <person name="Yokota A."/>
            <person name="Yabe S."/>
        </authorList>
    </citation>
    <scope>NUCLEOTIDE SEQUENCE [LARGE SCALE GENOMIC DNA]</scope>
    <source>
        <strain evidence="1 2">W12</strain>
    </source>
</reference>
<organism evidence="1 2">
    <name type="scientific">Dictyobacter vulcani</name>
    <dbReference type="NCBI Taxonomy" id="2607529"/>
    <lineage>
        <taxon>Bacteria</taxon>
        <taxon>Bacillati</taxon>
        <taxon>Chloroflexota</taxon>
        <taxon>Ktedonobacteria</taxon>
        <taxon>Ktedonobacterales</taxon>
        <taxon>Dictyobacteraceae</taxon>
        <taxon>Dictyobacter</taxon>
    </lineage>
</organism>